<name>A0ABW3K4Z2_9BACT</name>
<dbReference type="EMBL" id="JBHTKA010000004">
    <property type="protein sequence ID" value="MFD1000511.1"/>
    <property type="molecule type" value="Genomic_DNA"/>
</dbReference>
<sequence length="403" mass="45887">MKQLQAGVWTIVFIFFCELTGFAQAQQPVISPSPYFTYGKGLGIISPDSLFMLNIRFRMQNRLAFVSESESNLDIKSVEARTRRLRLRFDGFIYTTRLTYLIQLAFSRADMDYDDTGFPNVIRDAMIQYSVNEHFSIGLGQTKLPGNRQRVNSSGDLQLPDRSIVNSTFNIDRDFGVQFYYNNALQGLNYVLRAAISSGDGRNITSSDRGLAYTGRLELLPFGKFTNGGDYFEGDLAREPKPKVSFGITYSNNQNAIRTGGQLGKFLYASRDIQTNMADFLLKYNGWSFAAEYLRRTAANPITTNEDGDQRFVYVGHGQNFQGSYLFKNNFEVVGRYSQVRPDNDIQTLEEKIQQYTVGVTKYIRGHRLKLQSDLTYEENTWLAGSAANHNNWQLRFQIEAGI</sequence>
<dbReference type="InterPro" id="IPR023614">
    <property type="entry name" value="Porin_dom_sf"/>
</dbReference>
<proteinExistence type="predicted"/>
<gene>
    <name evidence="1" type="ORF">ACFQ21_14395</name>
</gene>
<accession>A0ABW3K4Z2</accession>
<reference evidence="2" key="1">
    <citation type="journal article" date="2019" name="Int. J. Syst. Evol. Microbiol.">
        <title>The Global Catalogue of Microorganisms (GCM) 10K type strain sequencing project: providing services to taxonomists for standard genome sequencing and annotation.</title>
        <authorList>
            <consortium name="The Broad Institute Genomics Platform"/>
            <consortium name="The Broad Institute Genome Sequencing Center for Infectious Disease"/>
            <person name="Wu L."/>
            <person name="Ma J."/>
        </authorList>
    </citation>
    <scope>NUCLEOTIDE SEQUENCE [LARGE SCALE GENOMIC DNA]</scope>
    <source>
        <strain evidence="2">CCUG 58938</strain>
    </source>
</reference>
<dbReference type="RefSeq" id="WP_377579945.1">
    <property type="nucleotide sequence ID" value="NZ_JBHTKA010000004.1"/>
</dbReference>
<dbReference type="Gene3D" id="2.40.160.10">
    <property type="entry name" value="Porin"/>
    <property type="match status" value="1"/>
</dbReference>
<organism evidence="1 2">
    <name type="scientific">Ohtaekwangia kribbensis</name>
    <dbReference type="NCBI Taxonomy" id="688913"/>
    <lineage>
        <taxon>Bacteria</taxon>
        <taxon>Pseudomonadati</taxon>
        <taxon>Bacteroidota</taxon>
        <taxon>Cytophagia</taxon>
        <taxon>Cytophagales</taxon>
        <taxon>Fulvivirgaceae</taxon>
        <taxon>Ohtaekwangia</taxon>
    </lineage>
</organism>
<comment type="caution">
    <text evidence="1">The sequence shown here is derived from an EMBL/GenBank/DDBJ whole genome shotgun (WGS) entry which is preliminary data.</text>
</comment>
<evidence type="ECO:0000313" key="1">
    <source>
        <dbReference type="EMBL" id="MFD1000511.1"/>
    </source>
</evidence>
<dbReference type="Pfam" id="PF07396">
    <property type="entry name" value="Porin_O_P"/>
    <property type="match status" value="1"/>
</dbReference>
<dbReference type="InterPro" id="IPR010870">
    <property type="entry name" value="Porin_O/P"/>
</dbReference>
<dbReference type="SUPFAM" id="SSF56935">
    <property type="entry name" value="Porins"/>
    <property type="match status" value="1"/>
</dbReference>
<evidence type="ECO:0000313" key="2">
    <source>
        <dbReference type="Proteomes" id="UP001597112"/>
    </source>
</evidence>
<protein>
    <submittedName>
        <fullName evidence="1">Porin</fullName>
    </submittedName>
</protein>
<dbReference type="Proteomes" id="UP001597112">
    <property type="component" value="Unassembled WGS sequence"/>
</dbReference>
<keyword evidence="2" id="KW-1185">Reference proteome</keyword>